<evidence type="ECO:0000256" key="1">
    <source>
        <dbReference type="SAM" id="MobiDB-lite"/>
    </source>
</evidence>
<accession>A0A9W6UH63</accession>
<reference evidence="2" key="1">
    <citation type="submission" date="2023-02" db="EMBL/GenBank/DDBJ databases">
        <title>Nocardiopsis ansamitocini NBRC 112285.</title>
        <authorList>
            <person name="Ichikawa N."/>
            <person name="Sato H."/>
            <person name="Tonouchi N."/>
        </authorList>
    </citation>
    <scope>NUCLEOTIDE SEQUENCE</scope>
    <source>
        <strain evidence="2">NBRC 112285</strain>
    </source>
</reference>
<protein>
    <submittedName>
        <fullName evidence="2">Uncharacterized protein</fullName>
    </submittedName>
</protein>
<dbReference type="EMBL" id="BSQG01000001">
    <property type="protein sequence ID" value="GLU46023.1"/>
    <property type="molecule type" value="Genomic_DNA"/>
</dbReference>
<sequence length="76" mass="8500">MGLGHDLAQRRADTAPWRHGPSGIAALRHADDAPEWSGNRCIGHNWPHLPLPPRAVRILAVLPRRENPVPRIPRMP</sequence>
<feature type="region of interest" description="Disordered" evidence="1">
    <location>
        <begin position="1"/>
        <end position="21"/>
    </location>
</feature>
<gene>
    <name evidence="2" type="ORF">Nans01_03740</name>
</gene>
<keyword evidence="3" id="KW-1185">Reference proteome</keyword>
<organism evidence="2 3">
    <name type="scientific">Nocardiopsis ansamitocini</name>
    <dbReference type="NCBI Taxonomy" id="1670832"/>
    <lineage>
        <taxon>Bacteria</taxon>
        <taxon>Bacillati</taxon>
        <taxon>Actinomycetota</taxon>
        <taxon>Actinomycetes</taxon>
        <taxon>Streptosporangiales</taxon>
        <taxon>Nocardiopsidaceae</taxon>
        <taxon>Nocardiopsis</taxon>
    </lineage>
</organism>
<comment type="caution">
    <text evidence="2">The sequence shown here is derived from an EMBL/GenBank/DDBJ whole genome shotgun (WGS) entry which is preliminary data.</text>
</comment>
<name>A0A9W6UH63_9ACTN</name>
<dbReference type="AlphaFoldDB" id="A0A9W6UH63"/>
<proteinExistence type="predicted"/>
<dbReference type="Proteomes" id="UP001165092">
    <property type="component" value="Unassembled WGS sequence"/>
</dbReference>
<evidence type="ECO:0000313" key="3">
    <source>
        <dbReference type="Proteomes" id="UP001165092"/>
    </source>
</evidence>
<evidence type="ECO:0000313" key="2">
    <source>
        <dbReference type="EMBL" id="GLU46023.1"/>
    </source>
</evidence>